<gene>
    <name evidence="3" type="ORF">DSYM_27130</name>
</gene>
<evidence type="ECO:0000256" key="2">
    <source>
        <dbReference type="SAM" id="Phobius"/>
    </source>
</evidence>
<dbReference type="GO" id="GO:0043683">
    <property type="term" value="P:type IV pilus assembly"/>
    <property type="evidence" value="ECO:0007669"/>
    <property type="project" value="InterPro"/>
</dbReference>
<evidence type="ECO:0000313" key="4">
    <source>
        <dbReference type="Proteomes" id="UP000662914"/>
    </source>
</evidence>
<dbReference type="PANTHER" id="PTHR39555:SF1">
    <property type="entry name" value="TYPE IV PILUS INNER MEMBRANE COMPONENT PILO"/>
    <property type="match status" value="1"/>
</dbReference>
<dbReference type="Gene3D" id="3.30.70.60">
    <property type="match status" value="1"/>
</dbReference>
<dbReference type="Gene3D" id="1.10.287.540">
    <property type="entry name" value="Helix hairpin bin"/>
    <property type="match status" value="1"/>
</dbReference>
<dbReference type="InterPro" id="IPR007445">
    <property type="entry name" value="PilO"/>
</dbReference>
<dbReference type="KEGG" id="ddz:DSYM_27130"/>
<keyword evidence="1" id="KW-0175">Coiled coil</keyword>
<organism evidence="3 4">
    <name type="scientific">Candidatus Desulfobacillus denitrificans</name>
    <dbReference type="NCBI Taxonomy" id="2608985"/>
    <lineage>
        <taxon>Bacteria</taxon>
        <taxon>Pseudomonadati</taxon>
        <taxon>Pseudomonadota</taxon>
        <taxon>Betaproteobacteria</taxon>
        <taxon>Candidatus Desulfobacillus</taxon>
    </lineage>
</organism>
<dbReference type="Pfam" id="PF04350">
    <property type="entry name" value="PilO"/>
    <property type="match status" value="1"/>
</dbReference>
<dbReference type="PIRSF" id="PIRSF016482">
    <property type="entry name" value="PilO"/>
    <property type="match status" value="1"/>
</dbReference>
<evidence type="ECO:0000313" key="3">
    <source>
        <dbReference type="EMBL" id="BBO22014.1"/>
    </source>
</evidence>
<name>A0A809SC56_9PROT</name>
<proteinExistence type="predicted"/>
<feature type="coiled-coil region" evidence="1">
    <location>
        <begin position="64"/>
        <end position="104"/>
    </location>
</feature>
<protein>
    <submittedName>
        <fullName evidence="3">Pilus assembly protein pilO</fullName>
    </submittedName>
</protein>
<keyword evidence="2" id="KW-0812">Transmembrane</keyword>
<keyword evidence="2" id="KW-0472">Membrane</keyword>
<dbReference type="AlphaFoldDB" id="A0A809SC56"/>
<keyword evidence="2" id="KW-1133">Transmembrane helix</keyword>
<dbReference type="Proteomes" id="UP000662914">
    <property type="component" value="Chromosome"/>
</dbReference>
<dbReference type="PANTHER" id="PTHR39555">
    <property type="entry name" value="FIMBRIAL ASSEMBLY PROTEIN PILO-LIKE PROTEIN-RELATED"/>
    <property type="match status" value="1"/>
</dbReference>
<sequence length="230" mass="26012">MKTPNLPKMPAIPQIDFRALTEDFKALDPKDIGGWPVLPRVVVLLGLFVVLLASGWWFDWKSELEELDAKQQQETKLKDEYLDKKKQAVNLEEYRKQLAEIDKTFGTLLKQLPNKAEMEALLVDINQAGLGRGLQFELFKPGRETFRDFYAELPITLKVTGNYHDLGAFSADVAKLSRIVSLTDIAVAPDKGGQLKMDAIAMTYRYLDEEELAAQRREKAAQDKAKGAKK</sequence>
<accession>A0A809SC56</accession>
<feature type="transmembrane region" description="Helical" evidence="2">
    <location>
        <begin position="37"/>
        <end position="58"/>
    </location>
</feature>
<dbReference type="InterPro" id="IPR014717">
    <property type="entry name" value="Transl_elong_EF1B/ribsomal_bS6"/>
</dbReference>
<evidence type="ECO:0000256" key="1">
    <source>
        <dbReference type="SAM" id="Coils"/>
    </source>
</evidence>
<reference evidence="3" key="1">
    <citation type="journal article" name="DNA Res.">
        <title>The physiological potential of anammox bacteria as revealed by their core genome structure.</title>
        <authorList>
            <person name="Okubo T."/>
            <person name="Toyoda A."/>
            <person name="Fukuhara K."/>
            <person name="Uchiyama I."/>
            <person name="Harigaya Y."/>
            <person name="Kuroiwa M."/>
            <person name="Suzuki T."/>
            <person name="Murakami Y."/>
            <person name="Suwa Y."/>
            <person name="Takami H."/>
        </authorList>
    </citation>
    <scope>NUCLEOTIDE SEQUENCE</scope>
    <source>
        <strain evidence="3">317325-3</strain>
    </source>
</reference>
<dbReference type="EMBL" id="AP021857">
    <property type="protein sequence ID" value="BBO22014.1"/>
    <property type="molecule type" value="Genomic_DNA"/>
</dbReference>
<dbReference type="GO" id="GO:0043107">
    <property type="term" value="P:type IV pilus-dependent motility"/>
    <property type="evidence" value="ECO:0007669"/>
    <property type="project" value="InterPro"/>
</dbReference>